<keyword evidence="1" id="KW-0472">Membrane</keyword>
<evidence type="ECO:0000256" key="1">
    <source>
        <dbReference type="SAM" id="Phobius"/>
    </source>
</evidence>
<keyword evidence="2" id="KW-0732">Signal</keyword>
<feature type="chain" id="PRO_5046833554" evidence="2">
    <location>
        <begin position="26"/>
        <end position="265"/>
    </location>
</feature>
<keyword evidence="1" id="KW-0812">Transmembrane</keyword>
<evidence type="ECO:0000313" key="4">
    <source>
        <dbReference type="EMBL" id="MFD1926936.1"/>
    </source>
</evidence>
<evidence type="ECO:0000256" key="2">
    <source>
        <dbReference type="SAM" id="SignalP"/>
    </source>
</evidence>
<accession>A0ABW4SE52</accession>
<proteinExistence type="predicted"/>
<feature type="signal peptide" evidence="2">
    <location>
        <begin position="1"/>
        <end position="25"/>
    </location>
</feature>
<gene>
    <name evidence="4" type="ORF">ACFSFY_02445</name>
</gene>
<feature type="domain" description="TPM" evidence="3">
    <location>
        <begin position="39"/>
        <end position="163"/>
    </location>
</feature>
<protein>
    <submittedName>
        <fullName evidence="4">TPM domain-containing protein</fullName>
    </submittedName>
</protein>
<sequence length="265" mass="28091">MRYLVNSFLLSLIVVLSFFTSVTFAAEVPKPKGSSIFIQDFANVLSEEQVKELTNYAFQLEDATTAQLVVLIMPNIGDEAVEEFSVKAYREYGLGTKEDNNGALLVVTTEENSDGNRHFYLQVGYGLEGALPDGKVGRIIDAVAIPYLKKEQPDLAIMEAYKTFFNEIAKEYNWDTAVAPVTVVDPDDDTGFGIPFPIIVIIILFVIMSFGKGGRGGRGGGSGGRRSGGPIVYPGYFGGGGRGGGGGFRGGGGGSTGGGGAGRSW</sequence>
<evidence type="ECO:0000313" key="5">
    <source>
        <dbReference type="Proteomes" id="UP001597218"/>
    </source>
</evidence>
<dbReference type="PANTHER" id="PTHR30373">
    <property type="entry name" value="UPF0603 PROTEIN YGCG"/>
    <property type="match status" value="1"/>
</dbReference>
<keyword evidence="5" id="KW-1185">Reference proteome</keyword>
<dbReference type="Proteomes" id="UP001597218">
    <property type="component" value="Unassembled WGS sequence"/>
</dbReference>
<organism evidence="4 5">
    <name type="scientific">Sporosarcina siberiensis</name>
    <dbReference type="NCBI Taxonomy" id="1365606"/>
    <lineage>
        <taxon>Bacteria</taxon>
        <taxon>Bacillati</taxon>
        <taxon>Bacillota</taxon>
        <taxon>Bacilli</taxon>
        <taxon>Bacillales</taxon>
        <taxon>Caryophanaceae</taxon>
        <taxon>Sporosarcina</taxon>
    </lineage>
</organism>
<name>A0ABW4SE52_9BACL</name>
<dbReference type="Pfam" id="PF04536">
    <property type="entry name" value="TPM_phosphatase"/>
    <property type="match status" value="1"/>
</dbReference>
<dbReference type="RefSeq" id="WP_381535680.1">
    <property type="nucleotide sequence ID" value="NZ_JBHUGI010000005.1"/>
</dbReference>
<feature type="transmembrane region" description="Helical" evidence="1">
    <location>
        <begin position="192"/>
        <end position="210"/>
    </location>
</feature>
<dbReference type="EMBL" id="JBHUGI010000005">
    <property type="protein sequence ID" value="MFD1926936.1"/>
    <property type="molecule type" value="Genomic_DNA"/>
</dbReference>
<evidence type="ECO:0000259" key="3">
    <source>
        <dbReference type="Pfam" id="PF04536"/>
    </source>
</evidence>
<dbReference type="InterPro" id="IPR007621">
    <property type="entry name" value="TPM_dom"/>
</dbReference>
<comment type="caution">
    <text evidence="4">The sequence shown here is derived from an EMBL/GenBank/DDBJ whole genome shotgun (WGS) entry which is preliminary data.</text>
</comment>
<dbReference type="Gene3D" id="3.10.310.50">
    <property type="match status" value="1"/>
</dbReference>
<dbReference type="PANTHER" id="PTHR30373:SF2">
    <property type="entry name" value="UPF0603 PROTEIN YGCG"/>
    <property type="match status" value="1"/>
</dbReference>
<reference evidence="5" key="1">
    <citation type="journal article" date="2019" name="Int. J. Syst. Evol. Microbiol.">
        <title>The Global Catalogue of Microorganisms (GCM) 10K type strain sequencing project: providing services to taxonomists for standard genome sequencing and annotation.</title>
        <authorList>
            <consortium name="The Broad Institute Genomics Platform"/>
            <consortium name="The Broad Institute Genome Sequencing Center for Infectious Disease"/>
            <person name="Wu L."/>
            <person name="Ma J."/>
        </authorList>
    </citation>
    <scope>NUCLEOTIDE SEQUENCE [LARGE SCALE GENOMIC DNA]</scope>
    <source>
        <strain evidence="5">CGMCC 4.7177</strain>
    </source>
</reference>
<keyword evidence="1" id="KW-1133">Transmembrane helix</keyword>